<keyword evidence="5" id="KW-0464">Manganese</keyword>
<keyword evidence="10" id="KW-1185">Reference proteome</keyword>
<dbReference type="PANTHER" id="PTHR32092:SF5">
    <property type="entry name" value="6-PHOSPHO-BETA-GLUCOSIDASE"/>
    <property type="match status" value="1"/>
</dbReference>
<evidence type="ECO:0000256" key="3">
    <source>
        <dbReference type="ARBA" id="ARBA00022801"/>
    </source>
</evidence>
<evidence type="ECO:0000313" key="10">
    <source>
        <dbReference type="Proteomes" id="UP001163255"/>
    </source>
</evidence>
<dbReference type="InterPro" id="IPR019802">
    <property type="entry name" value="GlycHydrolase_4_CS"/>
</dbReference>
<evidence type="ECO:0000256" key="4">
    <source>
        <dbReference type="ARBA" id="ARBA00023027"/>
    </source>
</evidence>
<dbReference type="EMBL" id="CP103300">
    <property type="protein sequence ID" value="UYM15005.1"/>
    <property type="molecule type" value="Genomic_DNA"/>
</dbReference>
<dbReference type="InterPro" id="IPR022616">
    <property type="entry name" value="Glyco_hydro_4_C"/>
</dbReference>
<dbReference type="Gene3D" id="3.90.110.10">
    <property type="entry name" value="Lactate dehydrogenase/glycoside hydrolase, family 4, C-terminal"/>
    <property type="match status" value="1"/>
</dbReference>
<dbReference type="PRINTS" id="PR00732">
    <property type="entry name" value="GLHYDRLASE4"/>
</dbReference>
<protein>
    <submittedName>
        <fullName evidence="9">6-phospho-beta-glucosidase</fullName>
    </submittedName>
</protein>
<accession>A0ABY6GQI0</accession>
<dbReference type="RefSeq" id="WP_262596812.1">
    <property type="nucleotide sequence ID" value="NZ_CP103300.1"/>
</dbReference>
<evidence type="ECO:0000256" key="6">
    <source>
        <dbReference type="ARBA" id="ARBA00023295"/>
    </source>
</evidence>
<dbReference type="InterPro" id="IPR015955">
    <property type="entry name" value="Lactate_DH/Glyco_Ohase_4_C"/>
</dbReference>
<dbReference type="PROSITE" id="PS01324">
    <property type="entry name" value="GLYCOSYL_HYDROL_F4"/>
    <property type="match status" value="1"/>
</dbReference>
<evidence type="ECO:0000256" key="1">
    <source>
        <dbReference type="ARBA" id="ARBA00010141"/>
    </source>
</evidence>
<dbReference type="PANTHER" id="PTHR32092">
    <property type="entry name" value="6-PHOSPHO-BETA-GLUCOSIDASE-RELATED"/>
    <property type="match status" value="1"/>
</dbReference>
<keyword evidence="3 7" id="KW-0378">Hydrolase</keyword>
<name>A0ABY6GQI0_9GAMM</name>
<comment type="cofactor">
    <cofactor evidence="7">
        <name>NAD(+)</name>
        <dbReference type="ChEBI" id="CHEBI:57540"/>
    </cofactor>
    <text evidence="7">Binds 1 NAD(+) per subunit.</text>
</comment>
<dbReference type="InterPro" id="IPR036291">
    <property type="entry name" value="NAD(P)-bd_dom_sf"/>
</dbReference>
<evidence type="ECO:0000256" key="7">
    <source>
        <dbReference type="RuleBase" id="RU361152"/>
    </source>
</evidence>
<dbReference type="Pfam" id="PF02056">
    <property type="entry name" value="Glyco_hydro_4"/>
    <property type="match status" value="1"/>
</dbReference>
<keyword evidence="6 7" id="KW-0326">Glycosidase</keyword>
<keyword evidence="2" id="KW-0479">Metal-binding</keyword>
<dbReference type="SUPFAM" id="SSF51735">
    <property type="entry name" value="NAD(P)-binding Rossmann-fold domains"/>
    <property type="match status" value="1"/>
</dbReference>
<evidence type="ECO:0000259" key="8">
    <source>
        <dbReference type="Pfam" id="PF11975"/>
    </source>
</evidence>
<feature type="domain" description="Glycosyl hydrolase family 4 C-terminal" evidence="8">
    <location>
        <begin position="195"/>
        <end position="409"/>
    </location>
</feature>
<organism evidence="9 10">
    <name type="scientific">Endozoicomonas euniceicola</name>
    <dbReference type="NCBI Taxonomy" id="1234143"/>
    <lineage>
        <taxon>Bacteria</taxon>
        <taxon>Pseudomonadati</taxon>
        <taxon>Pseudomonadota</taxon>
        <taxon>Gammaproteobacteria</taxon>
        <taxon>Oceanospirillales</taxon>
        <taxon>Endozoicomonadaceae</taxon>
        <taxon>Endozoicomonas</taxon>
    </lineage>
</organism>
<dbReference type="CDD" id="cd05296">
    <property type="entry name" value="GH4_P_beta_glucosidase"/>
    <property type="match status" value="1"/>
</dbReference>
<proteinExistence type="inferred from homology"/>
<keyword evidence="4 7" id="KW-0520">NAD</keyword>
<sequence length="434" mass="47426">MKSLKLAVIGGGSSYTPELIEGIINRIDRLPVTRIDLVDVETGREKLEIVTGLAQRMVARSGLDIEVRHTLDRRDAIQGASFVMTQLRVGGLEARARDERIPLKHKVIGQETTGPGGFAKALRTIPVILDICKDMEELAPDAWLINFTNPAGMVTEAVSKYSSIKALGLCNVPINMHHQTAEALGASVDRVKVNFAGLNHLVWMSNIRLDGKDVTDKVIDMLCDGAHMNMNNIHESPWDPAFLQSLGVVPCPYHRYFYMQDEMLAEELESATSTGTRAEVVQKTEQELFKLYQNPELAEKPKQLEQRGGAYYSDVSLKLVDALYNDTSTINVVNTVNNGAISNLPDDAVVEISAVIDSSGAHPITQGALPDNQIALASSVKAYEQQAIEAAVKGDYGLALQALVANPLIPSAKVAKLILDDILEQNADYLPQFQ</sequence>
<dbReference type="Proteomes" id="UP001163255">
    <property type="component" value="Chromosome"/>
</dbReference>
<comment type="similarity">
    <text evidence="1 7">Belongs to the glycosyl hydrolase 4 family.</text>
</comment>
<evidence type="ECO:0000256" key="2">
    <source>
        <dbReference type="ARBA" id="ARBA00022723"/>
    </source>
</evidence>
<dbReference type="Pfam" id="PF11975">
    <property type="entry name" value="Glyco_hydro_4C"/>
    <property type="match status" value="1"/>
</dbReference>
<gene>
    <name evidence="9" type="ORF">NX720_19345</name>
</gene>
<dbReference type="Gene3D" id="3.40.50.720">
    <property type="entry name" value="NAD(P)-binding Rossmann-like Domain"/>
    <property type="match status" value="1"/>
</dbReference>
<dbReference type="SUPFAM" id="SSF56327">
    <property type="entry name" value="LDH C-terminal domain-like"/>
    <property type="match status" value="1"/>
</dbReference>
<dbReference type="InterPro" id="IPR001088">
    <property type="entry name" value="Glyco_hydro_4"/>
</dbReference>
<evidence type="ECO:0000313" key="9">
    <source>
        <dbReference type="EMBL" id="UYM15005.1"/>
    </source>
</evidence>
<reference evidence="9" key="1">
    <citation type="submission" date="2022-10" db="EMBL/GenBank/DDBJ databases">
        <title>Completed Genome Sequence of two octocoral isolated bacterium, Endozoicomonas euniceicola EF212T and Endozoicomonas gorgoniicola PS125T.</title>
        <authorList>
            <person name="Chiou Y.-J."/>
            <person name="Chen Y.-H."/>
        </authorList>
    </citation>
    <scope>NUCLEOTIDE SEQUENCE</scope>
    <source>
        <strain evidence="9">EF212</strain>
    </source>
</reference>
<evidence type="ECO:0000256" key="5">
    <source>
        <dbReference type="ARBA" id="ARBA00023211"/>
    </source>
</evidence>